<comment type="caution">
    <text evidence="3">The sequence shown here is derived from an EMBL/GenBank/DDBJ whole genome shotgun (WGS) entry which is preliminary data.</text>
</comment>
<gene>
    <name evidence="3" type="ORF">CkaCkLH20_12555</name>
</gene>
<dbReference type="EMBL" id="JAATWM020000061">
    <property type="protein sequence ID" value="KAF9869946.1"/>
    <property type="molecule type" value="Genomic_DNA"/>
</dbReference>
<evidence type="ECO:0000313" key="4">
    <source>
        <dbReference type="Proteomes" id="UP000781932"/>
    </source>
</evidence>
<dbReference type="GeneID" id="62168342"/>
<dbReference type="InterPro" id="IPR043129">
    <property type="entry name" value="ATPase_NBD"/>
</dbReference>
<dbReference type="Gene3D" id="3.30.420.40">
    <property type="match status" value="2"/>
</dbReference>
<accession>A0A9P6HX74</accession>
<protein>
    <recommendedName>
        <fullName evidence="5">Heat shock 70 kDa protein 12B</fullName>
    </recommendedName>
</protein>
<dbReference type="Proteomes" id="UP000781932">
    <property type="component" value="Unassembled WGS sequence"/>
</dbReference>
<evidence type="ECO:0000256" key="2">
    <source>
        <dbReference type="ARBA" id="ARBA00022840"/>
    </source>
</evidence>
<organism evidence="3 4">
    <name type="scientific">Colletotrichum karsti</name>
    <dbReference type="NCBI Taxonomy" id="1095194"/>
    <lineage>
        <taxon>Eukaryota</taxon>
        <taxon>Fungi</taxon>
        <taxon>Dikarya</taxon>
        <taxon>Ascomycota</taxon>
        <taxon>Pezizomycotina</taxon>
        <taxon>Sordariomycetes</taxon>
        <taxon>Hypocreomycetidae</taxon>
        <taxon>Glomerellales</taxon>
        <taxon>Glomerellaceae</taxon>
        <taxon>Colletotrichum</taxon>
        <taxon>Colletotrichum boninense species complex</taxon>
    </lineage>
</organism>
<sequence>MFQYSLPVRPLHGPFTVADDEITETFVAIGIDFGTTYSGVSWARSTCPKEIHEIIGWSSENPRNKRETQVPTLYDIDTGKWGYEITPEMEPMRWFKLLLLNEDDIQKEEIRNSIQLQEARRLLSQSINRMKPVDIVGAYLKKVWDHTYSSLETMMDVENLPLRVAITIPAIWPAYAQGLMREAARMAGILEKRDIGETTLMLVQEPEAAALASLFQHSSFPEIKKNESFIVCDAGGGTVDVISYTVTSERPFKLEECVTGDGKLSGAFQIDQAFEAHLHGKAKLKINSLSASEYNQFIQKEWELGAKRTFSNANEPRFFNLHPPSRAYGKMARLRNKETLAINKEEMKGFFSKSLTGIRSLVNNQYTKIKAATGKPPKKILLVGGLGSSEYVYDVLNDQFENRVLRPSDGWSAVARGAILRLLQENISAQTTLSPVQQIALSAIPNVTSRRSRYHYGIVVDKRVKSVVLEPEDEQHEDPEGVMRVTRMEWYLNKGDKVDKASRIPVSYVQFFQAPLPPKCTFNIMYSAEEVAPKRPGSKVQDLCHIDCDWDKPIEQWKAVGNPFAGWRKHEDLELTMGLEGEPKWQIRVGSKKAEHKFKVEYQG</sequence>
<keyword evidence="2" id="KW-0067">ATP-binding</keyword>
<dbReference type="AlphaFoldDB" id="A0A9P6HX74"/>
<name>A0A9P6HX74_9PEZI</name>
<dbReference type="GO" id="GO:0140662">
    <property type="term" value="F:ATP-dependent protein folding chaperone"/>
    <property type="evidence" value="ECO:0007669"/>
    <property type="project" value="InterPro"/>
</dbReference>
<keyword evidence="1" id="KW-0547">Nucleotide-binding</keyword>
<dbReference type="InterPro" id="IPR013126">
    <property type="entry name" value="Hsp_70_fam"/>
</dbReference>
<evidence type="ECO:0000313" key="3">
    <source>
        <dbReference type="EMBL" id="KAF9869946.1"/>
    </source>
</evidence>
<dbReference type="Pfam" id="PF00012">
    <property type="entry name" value="HSP70"/>
    <property type="match status" value="1"/>
</dbReference>
<dbReference type="RefSeq" id="XP_038739407.1">
    <property type="nucleotide sequence ID" value="XM_038895268.1"/>
</dbReference>
<proteinExistence type="predicted"/>
<keyword evidence="4" id="KW-1185">Reference proteome</keyword>
<dbReference type="SUPFAM" id="SSF53067">
    <property type="entry name" value="Actin-like ATPase domain"/>
    <property type="match status" value="2"/>
</dbReference>
<dbReference type="CDD" id="cd10170">
    <property type="entry name" value="ASKHA_NBD_HSP70"/>
    <property type="match status" value="1"/>
</dbReference>
<dbReference type="GO" id="GO:0005524">
    <property type="term" value="F:ATP binding"/>
    <property type="evidence" value="ECO:0007669"/>
    <property type="project" value="UniProtKB-KW"/>
</dbReference>
<evidence type="ECO:0008006" key="5">
    <source>
        <dbReference type="Google" id="ProtNLM"/>
    </source>
</evidence>
<dbReference type="Gene3D" id="3.90.640.10">
    <property type="entry name" value="Actin, Chain A, domain 4"/>
    <property type="match status" value="1"/>
</dbReference>
<dbReference type="PANTHER" id="PTHR14187">
    <property type="entry name" value="ALPHA KINASE/ELONGATION FACTOR 2 KINASE"/>
    <property type="match status" value="1"/>
</dbReference>
<dbReference type="PANTHER" id="PTHR14187:SF5">
    <property type="entry name" value="HEAT SHOCK 70 KDA PROTEIN 12A"/>
    <property type="match status" value="1"/>
</dbReference>
<evidence type="ECO:0000256" key="1">
    <source>
        <dbReference type="ARBA" id="ARBA00022741"/>
    </source>
</evidence>
<reference evidence="3" key="2">
    <citation type="submission" date="2020-11" db="EMBL/GenBank/DDBJ databases">
        <title>Whole genome sequencing of Colletotrichum sp.</title>
        <authorList>
            <person name="Li H."/>
        </authorList>
    </citation>
    <scope>NUCLEOTIDE SEQUENCE</scope>
    <source>
        <strain evidence="3">CkLH20</strain>
    </source>
</reference>
<reference evidence="3" key="1">
    <citation type="submission" date="2020-03" db="EMBL/GenBank/DDBJ databases">
        <authorList>
            <person name="He L."/>
        </authorList>
    </citation>
    <scope>NUCLEOTIDE SEQUENCE</scope>
    <source>
        <strain evidence="3">CkLH20</strain>
    </source>
</reference>
<dbReference type="OrthoDB" id="2963168at2759"/>